<evidence type="ECO:0000313" key="1">
    <source>
        <dbReference type="EMBL" id="MCO8271694.1"/>
    </source>
</evidence>
<organism evidence="1 2">
    <name type="scientific">Paractinoplanes aksuensis</name>
    <dbReference type="NCBI Taxonomy" id="2939490"/>
    <lineage>
        <taxon>Bacteria</taxon>
        <taxon>Bacillati</taxon>
        <taxon>Actinomycetota</taxon>
        <taxon>Actinomycetes</taxon>
        <taxon>Micromonosporales</taxon>
        <taxon>Micromonosporaceae</taxon>
        <taxon>Paractinoplanes</taxon>
    </lineage>
</organism>
<sequence>MGRGASTRLEAAAGTYVVQARMDWLRSPPLTLTLDAQSSVTLTAALTEQSMTFTGAFIRPGTALDPRAG</sequence>
<reference evidence="1 2" key="1">
    <citation type="submission" date="2022-06" db="EMBL/GenBank/DDBJ databases">
        <title>New Species of the Genus Actinoplanes, ActinopZanes ferrugineus.</title>
        <authorList>
            <person name="Ding P."/>
        </authorList>
    </citation>
    <scope>NUCLEOTIDE SEQUENCE [LARGE SCALE GENOMIC DNA]</scope>
    <source>
        <strain evidence="1 2">TRM88003</strain>
    </source>
</reference>
<gene>
    <name evidence="1" type="ORF">M1L60_13945</name>
</gene>
<comment type="caution">
    <text evidence="1">The sequence shown here is derived from an EMBL/GenBank/DDBJ whole genome shotgun (WGS) entry which is preliminary data.</text>
</comment>
<dbReference type="RefSeq" id="WP_253237816.1">
    <property type="nucleotide sequence ID" value="NZ_JAMYJR010000013.1"/>
</dbReference>
<dbReference type="EMBL" id="JAMYJR010000013">
    <property type="protein sequence ID" value="MCO8271694.1"/>
    <property type="molecule type" value="Genomic_DNA"/>
</dbReference>
<protein>
    <submittedName>
        <fullName evidence="1">Uncharacterized protein</fullName>
    </submittedName>
</protein>
<evidence type="ECO:0000313" key="2">
    <source>
        <dbReference type="Proteomes" id="UP001523369"/>
    </source>
</evidence>
<proteinExistence type="predicted"/>
<name>A0ABT1DLL1_9ACTN</name>
<keyword evidence="2" id="KW-1185">Reference proteome</keyword>
<accession>A0ABT1DLL1</accession>
<dbReference type="Proteomes" id="UP001523369">
    <property type="component" value="Unassembled WGS sequence"/>
</dbReference>